<evidence type="ECO:0000256" key="5">
    <source>
        <dbReference type="ARBA" id="ARBA00023004"/>
    </source>
</evidence>
<keyword evidence="6" id="KW-0472">Membrane</keyword>
<keyword evidence="7 8" id="KW-0349">Heme</keyword>
<dbReference type="InterPro" id="IPR001128">
    <property type="entry name" value="Cyt_P450"/>
</dbReference>
<keyword evidence="8" id="KW-0503">Monooxygenase</keyword>
<dbReference type="PANTHER" id="PTHR24298:SF204">
    <property type="entry name" value="CYTOCHROME P450, FAMILY 712, SUBFAMILY A, POLYPEPTIDE 1"/>
    <property type="match status" value="1"/>
</dbReference>
<evidence type="ECO:0008006" key="11">
    <source>
        <dbReference type="Google" id="ProtNLM"/>
    </source>
</evidence>
<dbReference type="GO" id="GO:0016020">
    <property type="term" value="C:membrane"/>
    <property type="evidence" value="ECO:0007669"/>
    <property type="project" value="UniProtKB-SubCell"/>
</dbReference>
<gene>
    <name evidence="9" type="ORF">IFM89_017572</name>
</gene>
<sequence>MALPYLQEVVKETLRLHPPAPFIIRQCDEDCNINGFNIMKGTRTLINVFAVMRDPDSWNEPDKFIPERFSNESFGHKQKEIKGQGFHYLPFGSGRRGCPGASLALNVVHATVGAMVQCFDWNVNKDGVVTNQVNTEEGLGFSICLAHPLICSPVPRCIYNVDMKV</sequence>
<dbReference type="GO" id="GO:0016709">
    <property type="term" value="F:oxidoreductase activity, acting on paired donors, with incorporation or reduction of molecular oxygen, NAD(P)H as one donor, and incorporation of one atom of oxygen"/>
    <property type="evidence" value="ECO:0007669"/>
    <property type="project" value="TreeGrafter"/>
</dbReference>
<evidence type="ECO:0000256" key="4">
    <source>
        <dbReference type="ARBA" id="ARBA00022989"/>
    </source>
</evidence>
<keyword evidence="4" id="KW-1133">Transmembrane helix</keyword>
<dbReference type="GO" id="GO:0005506">
    <property type="term" value="F:iron ion binding"/>
    <property type="evidence" value="ECO:0007669"/>
    <property type="project" value="InterPro"/>
</dbReference>
<dbReference type="InterPro" id="IPR051103">
    <property type="entry name" value="Plant_metabolite_P450s"/>
</dbReference>
<dbReference type="EMBL" id="JADFTS010000005">
    <property type="protein sequence ID" value="KAF9605553.1"/>
    <property type="molecule type" value="Genomic_DNA"/>
</dbReference>
<evidence type="ECO:0000256" key="6">
    <source>
        <dbReference type="ARBA" id="ARBA00023136"/>
    </source>
</evidence>
<evidence type="ECO:0000256" key="7">
    <source>
        <dbReference type="PIRSR" id="PIRSR602403-1"/>
    </source>
</evidence>
<comment type="similarity">
    <text evidence="8">Belongs to the cytochrome P450 family.</text>
</comment>
<feature type="binding site" description="axial binding residue" evidence="7">
    <location>
        <position position="98"/>
    </location>
    <ligand>
        <name>heme</name>
        <dbReference type="ChEBI" id="CHEBI:30413"/>
    </ligand>
    <ligandPart>
        <name>Fe</name>
        <dbReference type="ChEBI" id="CHEBI:18248"/>
    </ligandPart>
</feature>
<organism evidence="9 10">
    <name type="scientific">Coptis chinensis</name>
    <dbReference type="NCBI Taxonomy" id="261450"/>
    <lineage>
        <taxon>Eukaryota</taxon>
        <taxon>Viridiplantae</taxon>
        <taxon>Streptophyta</taxon>
        <taxon>Embryophyta</taxon>
        <taxon>Tracheophyta</taxon>
        <taxon>Spermatophyta</taxon>
        <taxon>Magnoliopsida</taxon>
        <taxon>Ranunculales</taxon>
        <taxon>Ranunculaceae</taxon>
        <taxon>Coptidoideae</taxon>
        <taxon>Coptis</taxon>
    </lineage>
</organism>
<proteinExistence type="inferred from homology"/>
<dbReference type="PRINTS" id="PR00385">
    <property type="entry name" value="P450"/>
</dbReference>
<evidence type="ECO:0000256" key="2">
    <source>
        <dbReference type="ARBA" id="ARBA00022692"/>
    </source>
</evidence>
<dbReference type="InterPro" id="IPR036396">
    <property type="entry name" value="Cyt_P450_sf"/>
</dbReference>
<dbReference type="OrthoDB" id="1037895at2759"/>
<dbReference type="GO" id="GO:0020037">
    <property type="term" value="F:heme binding"/>
    <property type="evidence" value="ECO:0007669"/>
    <property type="project" value="InterPro"/>
</dbReference>
<evidence type="ECO:0000256" key="1">
    <source>
        <dbReference type="ARBA" id="ARBA00004167"/>
    </source>
</evidence>
<dbReference type="PROSITE" id="PS00086">
    <property type="entry name" value="CYTOCHROME_P450"/>
    <property type="match status" value="1"/>
</dbReference>
<keyword evidence="2" id="KW-0812">Transmembrane</keyword>
<protein>
    <recommendedName>
        <fullName evidence="11">Cytochrome P450</fullName>
    </recommendedName>
</protein>
<evidence type="ECO:0000256" key="8">
    <source>
        <dbReference type="RuleBase" id="RU000461"/>
    </source>
</evidence>
<dbReference type="PANTHER" id="PTHR24298">
    <property type="entry name" value="FLAVONOID 3'-MONOOXYGENASE-RELATED"/>
    <property type="match status" value="1"/>
</dbReference>
<comment type="subcellular location">
    <subcellularLocation>
        <location evidence="1">Membrane</location>
        <topology evidence="1">Single-pass membrane protein</topology>
    </subcellularLocation>
</comment>
<dbReference type="GO" id="GO:0044550">
    <property type="term" value="P:secondary metabolite biosynthetic process"/>
    <property type="evidence" value="ECO:0007669"/>
    <property type="project" value="UniProtKB-ARBA"/>
</dbReference>
<dbReference type="Gene3D" id="1.10.630.10">
    <property type="entry name" value="Cytochrome P450"/>
    <property type="match status" value="1"/>
</dbReference>
<name>A0A835HWC1_9MAGN</name>
<dbReference type="AlphaFoldDB" id="A0A835HWC1"/>
<reference evidence="9 10" key="1">
    <citation type="submission" date="2020-10" db="EMBL/GenBank/DDBJ databases">
        <title>The Coptis chinensis genome and diversification of protoberbering-type alkaloids.</title>
        <authorList>
            <person name="Wang B."/>
            <person name="Shu S."/>
            <person name="Song C."/>
            <person name="Liu Y."/>
        </authorList>
    </citation>
    <scope>NUCLEOTIDE SEQUENCE [LARGE SCALE GENOMIC DNA]</scope>
    <source>
        <strain evidence="9">HL-2020</strain>
        <tissue evidence="9">Leaf</tissue>
    </source>
</reference>
<evidence type="ECO:0000313" key="10">
    <source>
        <dbReference type="Proteomes" id="UP000631114"/>
    </source>
</evidence>
<dbReference type="SUPFAM" id="SSF48264">
    <property type="entry name" value="Cytochrome P450"/>
    <property type="match status" value="1"/>
</dbReference>
<keyword evidence="5 7" id="KW-0408">Iron</keyword>
<accession>A0A835HWC1</accession>
<dbReference type="Proteomes" id="UP000631114">
    <property type="component" value="Unassembled WGS sequence"/>
</dbReference>
<keyword evidence="3 7" id="KW-0479">Metal-binding</keyword>
<dbReference type="Pfam" id="PF00067">
    <property type="entry name" value="p450"/>
    <property type="match status" value="1"/>
</dbReference>
<dbReference type="PRINTS" id="PR00465">
    <property type="entry name" value="EP450IV"/>
</dbReference>
<keyword evidence="10" id="KW-1185">Reference proteome</keyword>
<comment type="caution">
    <text evidence="9">The sequence shown here is derived from an EMBL/GenBank/DDBJ whole genome shotgun (WGS) entry which is preliminary data.</text>
</comment>
<comment type="cofactor">
    <cofactor evidence="7">
        <name>heme</name>
        <dbReference type="ChEBI" id="CHEBI:30413"/>
    </cofactor>
</comment>
<evidence type="ECO:0000313" key="9">
    <source>
        <dbReference type="EMBL" id="KAF9605553.1"/>
    </source>
</evidence>
<dbReference type="InterPro" id="IPR002403">
    <property type="entry name" value="Cyt_P450_E_grp-IV"/>
</dbReference>
<keyword evidence="8" id="KW-0560">Oxidoreductase</keyword>
<evidence type="ECO:0000256" key="3">
    <source>
        <dbReference type="ARBA" id="ARBA00022723"/>
    </source>
</evidence>
<dbReference type="InterPro" id="IPR017972">
    <property type="entry name" value="Cyt_P450_CS"/>
</dbReference>